<reference evidence="12 13" key="2">
    <citation type="submission" date="2010-03" db="EMBL/GenBank/DDBJ databases">
        <authorList>
            <person name="Pajon A."/>
        </authorList>
    </citation>
    <scope>NUCLEOTIDE SEQUENCE [LARGE SCALE GENOMIC DNA]</scope>
    <source>
        <strain evidence="12 13">SGP1</strain>
    </source>
</reference>
<dbReference type="SMART" id="SM00358">
    <property type="entry name" value="DSRM"/>
    <property type="match status" value="1"/>
</dbReference>
<evidence type="ECO:0000259" key="10">
    <source>
        <dbReference type="PROSITE" id="PS50137"/>
    </source>
</evidence>
<feature type="binding site" evidence="9">
    <location>
        <position position="68"/>
    </location>
    <ligand>
        <name>Mg(2+)</name>
        <dbReference type="ChEBI" id="CHEBI:18420"/>
    </ligand>
</feature>
<dbReference type="GO" id="GO:0004525">
    <property type="term" value="F:ribonuclease III activity"/>
    <property type="evidence" value="ECO:0007669"/>
    <property type="project" value="UniProtKB-UniRule"/>
</dbReference>
<dbReference type="Pfam" id="PF14622">
    <property type="entry name" value="Ribonucleas_3_3"/>
    <property type="match status" value="1"/>
</dbReference>
<dbReference type="Proteomes" id="UP000008957">
    <property type="component" value="Chromosome"/>
</dbReference>
<keyword evidence="6 9" id="KW-0255">Endonuclease</keyword>
<feature type="domain" description="DRBM" evidence="10">
    <location>
        <begin position="178"/>
        <end position="246"/>
    </location>
</feature>
<evidence type="ECO:0000313" key="13">
    <source>
        <dbReference type="Proteomes" id="UP000008957"/>
    </source>
</evidence>
<dbReference type="PANTHER" id="PTHR11207">
    <property type="entry name" value="RIBONUCLEASE III"/>
    <property type="match status" value="1"/>
</dbReference>
<dbReference type="SUPFAM" id="SSF69065">
    <property type="entry name" value="RNase III domain-like"/>
    <property type="match status" value="1"/>
</dbReference>
<dbReference type="SUPFAM" id="SSF54768">
    <property type="entry name" value="dsRNA-binding domain-like"/>
    <property type="match status" value="1"/>
</dbReference>
<evidence type="ECO:0000256" key="9">
    <source>
        <dbReference type="HAMAP-Rule" id="MF_00104"/>
    </source>
</evidence>
<keyword evidence="4 9" id="KW-0507">mRNA processing</keyword>
<dbReference type="GO" id="GO:0006364">
    <property type="term" value="P:rRNA processing"/>
    <property type="evidence" value="ECO:0007669"/>
    <property type="project" value="UniProtKB-UniRule"/>
</dbReference>
<dbReference type="GO" id="GO:0046872">
    <property type="term" value="F:metal ion binding"/>
    <property type="evidence" value="ECO:0007669"/>
    <property type="project" value="UniProtKB-KW"/>
</dbReference>
<dbReference type="KEGG" id="sbr:SY1_06720"/>
<dbReference type="GO" id="GO:0006397">
    <property type="term" value="P:mRNA processing"/>
    <property type="evidence" value="ECO:0007669"/>
    <property type="project" value="UniProtKB-UniRule"/>
</dbReference>
<keyword evidence="8 9" id="KW-0694">RNA-binding</keyword>
<organism evidence="12 13">
    <name type="scientific">Fretibacterium fastidiosum</name>
    <dbReference type="NCBI Taxonomy" id="651822"/>
    <lineage>
        <taxon>Bacteria</taxon>
        <taxon>Thermotogati</taxon>
        <taxon>Synergistota</taxon>
        <taxon>Synergistia</taxon>
        <taxon>Synergistales</taxon>
        <taxon>Aminobacteriaceae</taxon>
        <taxon>Fretibacterium</taxon>
    </lineage>
</organism>
<dbReference type="PROSITE" id="PS50142">
    <property type="entry name" value="RNASE_3_2"/>
    <property type="match status" value="1"/>
</dbReference>
<feature type="active site" evidence="9">
    <location>
        <position position="142"/>
    </location>
</feature>
<dbReference type="PROSITE" id="PS00517">
    <property type="entry name" value="RNASE_3_1"/>
    <property type="match status" value="1"/>
</dbReference>
<feature type="binding site" evidence="9">
    <location>
        <position position="142"/>
    </location>
    <ligand>
        <name>Mg(2+)</name>
        <dbReference type="ChEBI" id="CHEBI:18420"/>
    </ligand>
</feature>
<dbReference type="Pfam" id="PF00035">
    <property type="entry name" value="dsrm"/>
    <property type="match status" value="1"/>
</dbReference>
<comment type="subunit">
    <text evidence="9">Homodimer.</text>
</comment>
<keyword evidence="9" id="KW-0819">tRNA processing</keyword>
<comment type="catalytic activity">
    <reaction evidence="1 9">
        <text>Endonucleolytic cleavage to 5'-phosphomonoester.</text>
        <dbReference type="EC" id="3.1.26.3"/>
    </reaction>
</comment>
<protein>
    <recommendedName>
        <fullName evidence="9">Ribonuclease 3</fullName>
        <ecNumber evidence="9">3.1.26.3</ecNumber>
    </recommendedName>
    <alternativeName>
        <fullName evidence="9">Ribonuclease III</fullName>
        <shortName evidence="9">RNase III</shortName>
    </alternativeName>
</protein>
<accession>A0AB94IW93</accession>
<evidence type="ECO:0000259" key="11">
    <source>
        <dbReference type="PROSITE" id="PS50142"/>
    </source>
</evidence>
<feature type="active site" evidence="9">
    <location>
        <position position="72"/>
    </location>
</feature>
<proteinExistence type="inferred from homology"/>
<name>A0AB94IW93_9BACT</name>
<evidence type="ECO:0000256" key="6">
    <source>
        <dbReference type="ARBA" id="ARBA00022759"/>
    </source>
</evidence>
<comment type="function">
    <text evidence="9">Digests double-stranded RNA. Involved in the processing of primary rRNA transcript to yield the immediate precursors to the large and small rRNAs (23S and 16S). Processes some mRNAs, and tRNAs when they are encoded in the rRNA operon. Processes pre-crRNA and tracrRNA of type II CRISPR loci if present in the organism.</text>
</comment>
<keyword evidence="9" id="KW-0460">Magnesium</keyword>
<dbReference type="PANTHER" id="PTHR11207:SF0">
    <property type="entry name" value="RIBONUCLEASE 3"/>
    <property type="match status" value="1"/>
</dbReference>
<dbReference type="FunFam" id="1.10.1520.10:FF:000001">
    <property type="entry name" value="Ribonuclease 3"/>
    <property type="match status" value="1"/>
</dbReference>
<sequence>MPGSALLRDILDAALSEQERARIEGRDLAALQAALGYSFRDEGLLEEALCHASFANEHGLAVSNERLEFLGDSVLGFVVARALYRLYPEAREGDLTQKRAELVCGRSLRDRARELNLPPLILHGHSVRDEALPTSMCEDAVEALLGAVCLDGGVQAAEGVIGRLFLQEAEVRAETDVSPKSRLQTWLQARRIPLPTYELVSVTGPSHAPSFRVRLRVNGVEHTACGSTRKGAESDAAERVLEDLMSLEVGE</sequence>
<dbReference type="GO" id="GO:0003725">
    <property type="term" value="F:double-stranded RNA binding"/>
    <property type="evidence" value="ECO:0007669"/>
    <property type="project" value="TreeGrafter"/>
</dbReference>
<dbReference type="AlphaFoldDB" id="A0AB94IW93"/>
<dbReference type="Gene3D" id="1.10.1520.10">
    <property type="entry name" value="Ribonuclease III domain"/>
    <property type="match status" value="1"/>
</dbReference>
<comment type="subcellular location">
    <subcellularLocation>
        <location evidence="9">Cytoplasm</location>
    </subcellularLocation>
</comment>
<dbReference type="EMBL" id="FP929056">
    <property type="protein sequence ID" value="CBL28033.1"/>
    <property type="molecule type" value="Genomic_DNA"/>
</dbReference>
<evidence type="ECO:0000256" key="3">
    <source>
        <dbReference type="ARBA" id="ARBA00022552"/>
    </source>
</evidence>
<dbReference type="GO" id="GO:0008033">
    <property type="term" value="P:tRNA processing"/>
    <property type="evidence" value="ECO:0007669"/>
    <property type="project" value="UniProtKB-KW"/>
</dbReference>
<dbReference type="PROSITE" id="PS50137">
    <property type="entry name" value="DS_RBD"/>
    <property type="match status" value="1"/>
</dbReference>
<dbReference type="CDD" id="cd00593">
    <property type="entry name" value="RIBOc"/>
    <property type="match status" value="1"/>
</dbReference>
<reference evidence="13" key="1">
    <citation type="submission" date="2010-03" db="EMBL/GenBank/DDBJ databases">
        <title>The genome sequence of Synergistetes sp. SGP1.</title>
        <authorList>
            <consortium name="metaHIT consortium -- http://www.metahit.eu/"/>
            <person name="Pajon A."/>
            <person name="Turner K."/>
            <person name="Parkhill J."/>
            <person name="Wade W."/>
            <person name="Vartoukian S."/>
        </authorList>
    </citation>
    <scope>NUCLEOTIDE SEQUENCE [LARGE SCALE GENOMIC DNA]</scope>
    <source>
        <strain evidence="13">SGP1</strain>
    </source>
</reference>
<keyword evidence="9" id="KW-0479">Metal-binding</keyword>
<dbReference type="GO" id="GO:0019843">
    <property type="term" value="F:rRNA binding"/>
    <property type="evidence" value="ECO:0007669"/>
    <property type="project" value="UniProtKB-KW"/>
</dbReference>
<evidence type="ECO:0000256" key="2">
    <source>
        <dbReference type="ARBA" id="ARBA00010183"/>
    </source>
</evidence>
<comment type="similarity">
    <text evidence="2">Belongs to the ribonuclease III family.</text>
</comment>
<dbReference type="GO" id="GO:0005737">
    <property type="term" value="C:cytoplasm"/>
    <property type="evidence" value="ECO:0007669"/>
    <property type="project" value="UniProtKB-SubCell"/>
</dbReference>
<dbReference type="CDD" id="cd10845">
    <property type="entry name" value="DSRM_RNAse_III_family"/>
    <property type="match status" value="1"/>
</dbReference>
<evidence type="ECO:0000256" key="4">
    <source>
        <dbReference type="ARBA" id="ARBA00022664"/>
    </source>
</evidence>
<dbReference type="InterPro" id="IPR011907">
    <property type="entry name" value="RNase_III"/>
</dbReference>
<comment type="cofactor">
    <cofactor evidence="9">
        <name>Mg(2+)</name>
        <dbReference type="ChEBI" id="CHEBI:18420"/>
    </cofactor>
</comment>
<dbReference type="HAMAP" id="MF_00104">
    <property type="entry name" value="RNase_III"/>
    <property type="match status" value="1"/>
</dbReference>
<dbReference type="SMART" id="SM00535">
    <property type="entry name" value="RIBOc"/>
    <property type="match status" value="1"/>
</dbReference>
<evidence type="ECO:0000256" key="1">
    <source>
        <dbReference type="ARBA" id="ARBA00000109"/>
    </source>
</evidence>
<gene>
    <name evidence="9" type="primary">rnc</name>
    <name evidence="12" type="ORF">SY1_06720</name>
</gene>
<dbReference type="GO" id="GO:0010468">
    <property type="term" value="P:regulation of gene expression"/>
    <property type="evidence" value="ECO:0007669"/>
    <property type="project" value="TreeGrafter"/>
</dbReference>
<keyword evidence="9" id="KW-0963">Cytoplasm</keyword>
<keyword evidence="7 9" id="KW-0378">Hydrolase</keyword>
<dbReference type="Gene3D" id="3.30.160.20">
    <property type="match status" value="1"/>
</dbReference>
<evidence type="ECO:0000256" key="7">
    <source>
        <dbReference type="ARBA" id="ARBA00022801"/>
    </source>
</evidence>
<feature type="domain" description="RNase III" evidence="11">
    <location>
        <begin position="28"/>
        <end position="153"/>
    </location>
</feature>
<keyword evidence="9" id="KW-0699">rRNA-binding</keyword>
<dbReference type="NCBIfam" id="TIGR02191">
    <property type="entry name" value="RNaseIII"/>
    <property type="match status" value="1"/>
</dbReference>
<dbReference type="EC" id="3.1.26.3" evidence="9"/>
<dbReference type="RefSeq" id="WP_015556180.1">
    <property type="nucleotide sequence ID" value="NC_021038.1"/>
</dbReference>
<dbReference type="InterPro" id="IPR000999">
    <property type="entry name" value="RNase_III_dom"/>
</dbReference>
<keyword evidence="3 9" id="KW-0698">rRNA processing</keyword>
<dbReference type="InterPro" id="IPR036389">
    <property type="entry name" value="RNase_III_sf"/>
</dbReference>
<evidence type="ECO:0000256" key="8">
    <source>
        <dbReference type="ARBA" id="ARBA00022884"/>
    </source>
</evidence>
<evidence type="ECO:0000256" key="5">
    <source>
        <dbReference type="ARBA" id="ARBA00022722"/>
    </source>
</evidence>
<dbReference type="InterPro" id="IPR014720">
    <property type="entry name" value="dsRBD_dom"/>
</dbReference>
<feature type="binding site" evidence="9">
    <location>
        <position position="139"/>
    </location>
    <ligand>
        <name>Mg(2+)</name>
        <dbReference type="ChEBI" id="CHEBI:18420"/>
    </ligand>
</feature>
<evidence type="ECO:0000313" key="12">
    <source>
        <dbReference type="EMBL" id="CBL28033.1"/>
    </source>
</evidence>
<keyword evidence="5 9" id="KW-0540">Nuclease</keyword>
<keyword evidence="13" id="KW-1185">Reference proteome</keyword>